<name>A0A9P1DJF1_9DINO</name>
<reference evidence="3" key="1">
    <citation type="submission" date="2022-10" db="EMBL/GenBank/DDBJ databases">
        <authorList>
            <person name="Chen Y."/>
            <person name="Dougan E. K."/>
            <person name="Chan C."/>
            <person name="Rhodes N."/>
            <person name="Thang M."/>
        </authorList>
    </citation>
    <scope>NUCLEOTIDE SEQUENCE</scope>
</reference>
<evidence type="ECO:0000256" key="1">
    <source>
        <dbReference type="SAM" id="MobiDB-lite"/>
    </source>
</evidence>
<dbReference type="GO" id="GO:0070042">
    <property type="term" value="F:rRNA (uridine-N3-)-methyltransferase activity"/>
    <property type="evidence" value="ECO:0007669"/>
    <property type="project" value="InterPro"/>
</dbReference>
<proteinExistence type="predicted"/>
<dbReference type="Proteomes" id="UP001152797">
    <property type="component" value="Unassembled WGS sequence"/>
</dbReference>
<dbReference type="EMBL" id="CAMXCT030005090">
    <property type="protein sequence ID" value="CAL4798672.1"/>
    <property type="molecule type" value="Genomic_DNA"/>
</dbReference>
<evidence type="ECO:0000313" key="3">
    <source>
        <dbReference type="EMBL" id="CAI4011360.1"/>
    </source>
</evidence>
<gene>
    <name evidence="3" type="ORF">C1SCF055_LOCUS36531</name>
</gene>
<evidence type="ECO:0000313" key="6">
    <source>
        <dbReference type="Proteomes" id="UP001152797"/>
    </source>
</evidence>
<dbReference type="InterPro" id="IPR019446">
    <property type="entry name" value="BMT5-like"/>
</dbReference>
<sequence length="568" mass="65243">MDDPNPWDALDDEADSVEEEEIVVEPLNGDQDDPEHDADEGDGLQFEEDEDWKLEEEYQDELQEEFEELQHLAQEKEKEGESEEEVVPGREGDLKLTDVAEDMREAVQGSLSLKRILNEKYGSLDESAKRRRLEAESELDPERRELLDRWKLTEDPAVRYVIETADLDDVLEVGQTDWTPNLKGIVMRNGRDPKSAAEQVHEKLLAAREQRLISRDKVTVIAAWRARWKLKEEDVDSLTRASHKDLRYVLRQYDGSRGVPELLEEASGQIAEDSEKTEDALPESNGLFTVGRFNRLELIDSVADALVVGDANLTFSALLADHREGLGHVGRLVATTFETLDILRERYSEIDQTIKLLEDKMSEVLHNVDGTRLAVDPRFKGMENKFGAVYYNFPHAGVVQGFFDGHPFVRWRHENLMHLFFRALRGFVKKGGIVKVASNACATGVRFSDIVIGAQKSEFVHIETFPFLEWQLRNYGRSYGDRRDRKRRPEDGEIYRSQKAHSDMVYCFRYEPSGDVVSKATIRYPPSKDQLIGAQEGRLQRMSSHDRERRVQEIYEIFLTYVQGVHVG</sequence>
<accession>A0A9P1DJF1</accession>
<feature type="region of interest" description="Disordered" evidence="1">
    <location>
        <begin position="73"/>
        <end position="96"/>
    </location>
</feature>
<evidence type="ECO:0000259" key="2">
    <source>
        <dbReference type="Pfam" id="PF10354"/>
    </source>
</evidence>
<dbReference type="Pfam" id="PF10354">
    <property type="entry name" value="BMT5-like"/>
    <property type="match status" value="1"/>
</dbReference>
<feature type="compositionally biased region" description="Acidic residues" evidence="1">
    <location>
        <begin position="30"/>
        <end position="54"/>
    </location>
</feature>
<feature type="compositionally biased region" description="Acidic residues" evidence="1">
    <location>
        <begin position="1"/>
        <end position="23"/>
    </location>
</feature>
<reference evidence="4" key="2">
    <citation type="submission" date="2024-04" db="EMBL/GenBank/DDBJ databases">
        <authorList>
            <person name="Chen Y."/>
            <person name="Shah S."/>
            <person name="Dougan E. K."/>
            <person name="Thang M."/>
            <person name="Chan C."/>
        </authorList>
    </citation>
    <scope>NUCLEOTIDE SEQUENCE [LARGE SCALE GENOMIC DNA]</scope>
</reference>
<dbReference type="GO" id="GO:0070475">
    <property type="term" value="P:rRNA base methylation"/>
    <property type="evidence" value="ECO:0007669"/>
    <property type="project" value="InterPro"/>
</dbReference>
<evidence type="ECO:0000313" key="4">
    <source>
        <dbReference type="EMBL" id="CAL1164735.1"/>
    </source>
</evidence>
<dbReference type="AlphaFoldDB" id="A0A9P1DJF1"/>
<protein>
    <submittedName>
        <fullName evidence="5">25S rRNA (Uridine-N(3))-methyltransferase BMT5-like domain-containing protein</fullName>
    </submittedName>
</protein>
<feature type="domain" description="25S rRNA (uridine-N(3))-methyltransferase BMT5-like" evidence="2">
    <location>
        <begin position="306"/>
        <end position="475"/>
    </location>
</feature>
<dbReference type="OrthoDB" id="273345at2759"/>
<keyword evidence="6" id="KW-1185">Reference proteome</keyword>
<organism evidence="3">
    <name type="scientific">Cladocopium goreaui</name>
    <dbReference type="NCBI Taxonomy" id="2562237"/>
    <lineage>
        <taxon>Eukaryota</taxon>
        <taxon>Sar</taxon>
        <taxon>Alveolata</taxon>
        <taxon>Dinophyceae</taxon>
        <taxon>Suessiales</taxon>
        <taxon>Symbiodiniaceae</taxon>
        <taxon>Cladocopium</taxon>
    </lineage>
</organism>
<dbReference type="EMBL" id="CAMXCT010005090">
    <property type="protein sequence ID" value="CAI4011360.1"/>
    <property type="molecule type" value="Genomic_DNA"/>
</dbReference>
<dbReference type="EMBL" id="CAMXCT020005090">
    <property type="protein sequence ID" value="CAL1164735.1"/>
    <property type="molecule type" value="Genomic_DNA"/>
</dbReference>
<feature type="compositionally biased region" description="Basic and acidic residues" evidence="1">
    <location>
        <begin position="87"/>
        <end position="96"/>
    </location>
</feature>
<evidence type="ECO:0000313" key="5">
    <source>
        <dbReference type="EMBL" id="CAL4798672.1"/>
    </source>
</evidence>
<comment type="caution">
    <text evidence="3">The sequence shown here is derived from an EMBL/GenBank/DDBJ whole genome shotgun (WGS) entry which is preliminary data.</text>
</comment>
<feature type="region of interest" description="Disordered" evidence="1">
    <location>
        <begin position="1"/>
        <end position="54"/>
    </location>
</feature>